<dbReference type="PROSITE" id="PS00282">
    <property type="entry name" value="KAZAL_1"/>
    <property type="match status" value="1"/>
</dbReference>
<evidence type="ECO:0000259" key="2">
    <source>
        <dbReference type="PROSITE" id="PS51465"/>
    </source>
</evidence>
<dbReference type="SMART" id="SM00280">
    <property type="entry name" value="KAZAL"/>
    <property type="match status" value="2"/>
</dbReference>
<feature type="signal peptide" evidence="1">
    <location>
        <begin position="1"/>
        <end position="25"/>
    </location>
</feature>
<keyword evidence="1" id="KW-0732">Signal</keyword>
<dbReference type="PANTHER" id="PTHR21131">
    <property type="entry name" value="SERINE-TYPE ENDOPEPTIDASE INHIBITOR"/>
    <property type="match status" value="1"/>
</dbReference>
<dbReference type="InterPro" id="IPR053265">
    <property type="entry name" value="Serpin"/>
</dbReference>
<dbReference type="Gene3D" id="3.30.60.30">
    <property type="match status" value="2"/>
</dbReference>
<keyword evidence="4" id="KW-1185">Reference proteome</keyword>
<evidence type="ECO:0000256" key="1">
    <source>
        <dbReference type="SAM" id="SignalP"/>
    </source>
</evidence>
<organism evidence="3 4">
    <name type="scientific">Orchesella dallaii</name>
    <dbReference type="NCBI Taxonomy" id="48710"/>
    <lineage>
        <taxon>Eukaryota</taxon>
        <taxon>Metazoa</taxon>
        <taxon>Ecdysozoa</taxon>
        <taxon>Arthropoda</taxon>
        <taxon>Hexapoda</taxon>
        <taxon>Collembola</taxon>
        <taxon>Entomobryomorpha</taxon>
        <taxon>Entomobryoidea</taxon>
        <taxon>Orchesellidae</taxon>
        <taxon>Orchesellinae</taxon>
        <taxon>Orchesella</taxon>
    </lineage>
</organism>
<dbReference type="Proteomes" id="UP001642540">
    <property type="component" value="Unassembled WGS sequence"/>
</dbReference>
<dbReference type="InterPro" id="IPR036058">
    <property type="entry name" value="Kazal_dom_sf"/>
</dbReference>
<sequence>MAKLNLTVVAITATLIFLQISTVVSESEVVADSICDCNDAEAYYYRSVRQLMDANEADDVNQFLKDFKKRTVCGSDGNVYASRCELQCKIEKEPELNLKQKRPFFCRKNRKNSNQQKRKGAQQGRKMERMERMEHPVVCICPRHYFPVCASNGVTYGNKCTFECEKANVEHDITIEREGKCQEDDQTFL</sequence>
<dbReference type="CDD" id="cd00104">
    <property type="entry name" value="KAZAL_FS"/>
    <property type="match status" value="2"/>
</dbReference>
<evidence type="ECO:0000313" key="4">
    <source>
        <dbReference type="Proteomes" id="UP001642540"/>
    </source>
</evidence>
<dbReference type="InterPro" id="IPR002350">
    <property type="entry name" value="Kazal_dom"/>
</dbReference>
<feature type="domain" description="Kazal-like" evidence="2">
    <location>
        <begin position="133"/>
        <end position="183"/>
    </location>
</feature>
<evidence type="ECO:0000313" key="3">
    <source>
        <dbReference type="EMBL" id="CAL8072458.1"/>
    </source>
</evidence>
<name>A0ABP1PSI2_9HEXA</name>
<dbReference type="SUPFAM" id="SSF100895">
    <property type="entry name" value="Kazal-type serine protease inhibitors"/>
    <property type="match status" value="2"/>
</dbReference>
<comment type="caution">
    <text evidence="3">The sequence shown here is derived from an EMBL/GenBank/DDBJ whole genome shotgun (WGS) entry which is preliminary data.</text>
</comment>
<protein>
    <recommendedName>
        <fullName evidence="2">Kazal-like domain-containing protein</fullName>
    </recommendedName>
</protein>
<reference evidence="3 4" key="1">
    <citation type="submission" date="2024-08" db="EMBL/GenBank/DDBJ databases">
        <authorList>
            <person name="Cucini C."/>
            <person name="Frati F."/>
        </authorList>
    </citation>
    <scope>NUCLEOTIDE SEQUENCE [LARGE SCALE GENOMIC DNA]</scope>
</reference>
<dbReference type="Pfam" id="PF07648">
    <property type="entry name" value="Kazal_2"/>
    <property type="match status" value="1"/>
</dbReference>
<accession>A0ABP1PSI2</accession>
<proteinExistence type="predicted"/>
<gene>
    <name evidence="3" type="ORF">ODALV1_LOCUS2175</name>
</gene>
<dbReference type="PROSITE" id="PS51465">
    <property type="entry name" value="KAZAL_2"/>
    <property type="match status" value="1"/>
</dbReference>
<feature type="chain" id="PRO_5047084015" description="Kazal-like domain-containing protein" evidence="1">
    <location>
        <begin position="26"/>
        <end position="189"/>
    </location>
</feature>
<dbReference type="PANTHER" id="PTHR21131:SF0">
    <property type="entry name" value="GEO10195P1-RELATED"/>
    <property type="match status" value="1"/>
</dbReference>
<dbReference type="Pfam" id="PF00050">
    <property type="entry name" value="Kazal_1"/>
    <property type="match status" value="1"/>
</dbReference>
<dbReference type="EMBL" id="CAXLJM020000007">
    <property type="protein sequence ID" value="CAL8072458.1"/>
    <property type="molecule type" value="Genomic_DNA"/>
</dbReference>